<keyword evidence="2" id="KW-1133">Transmembrane helix</keyword>
<evidence type="ECO:0000313" key="3">
    <source>
        <dbReference type="EMBL" id="ADI30034.1"/>
    </source>
</evidence>
<accession>D7DIZ9</accession>
<proteinExistence type="predicted"/>
<keyword evidence="4" id="KW-1185">Reference proteome</keyword>
<keyword evidence="2" id="KW-0472">Membrane</keyword>
<feature type="transmembrane region" description="Helical" evidence="2">
    <location>
        <begin position="37"/>
        <end position="56"/>
    </location>
</feature>
<organism evidence="3 4">
    <name type="scientific">Methylotenera versatilis (strain 301)</name>
    <dbReference type="NCBI Taxonomy" id="666681"/>
    <lineage>
        <taxon>Bacteria</taxon>
        <taxon>Pseudomonadati</taxon>
        <taxon>Pseudomonadota</taxon>
        <taxon>Betaproteobacteria</taxon>
        <taxon>Nitrosomonadales</taxon>
        <taxon>Methylophilaceae</taxon>
        <taxon>Methylotenera</taxon>
    </lineage>
</organism>
<name>D7DIZ9_METV0</name>
<dbReference type="EMBL" id="CP002056">
    <property type="protein sequence ID" value="ADI30034.1"/>
    <property type="molecule type" value="Genomic_DNA"/>
</dbReference>
<keyword evidence="2" id="KW-0812">Transmembrane</keyword>
<gene>
    <name evidence="3" type="ordered locus">M301_1654</name>
</gene>
<dbReference type="OrthoDB" id="8559866at2"/>
<reference evidence="3 4" key="2">
    <citation type="journal article" date="2011" name="J. Bacteriol.">
        <title>Genomes of three methylotrophs from a single niche uncover genetic and metabolic divergence of Methylophilaceae.</title>
        <authorList>
            <person name="Lapidus A."/>
            <person name="Clum A."/>
            <person name="Labutti K."/>
            <person name="Kaluzhnaya M.G."/>
            <person name="Lim S."/>
            <person name="Beck D.A."/>
            <person name="Glavina Del Rio T."/>
            <person name="Nolan M."/>
            <person name="Mavromatis K."/>
            <person name="Huntemann M."/>
            <person name="Lucas S."/>
            <person name="Lidstrom M.E."/>
            <person name="Ivanova N."/>
            <person name="Chistoserdova L."/>
        </authorList>
    </citation>
    <scope>NUCLEOTIDE SEQUENCE [LARGE SCALE GENOMIC DNA]</scope>
    <source>
        <strain evidence="3 4">301</strain>
    </source>
</reference>
<sequence length="303" mass="33897">MEINQTTPLDKAVNQFDEFLLKPRGDKLIRINISRNTLIAIIFSLLVHGLLLIVMLPKIDFDNAASPQPTALEVSLAPPPLPKVEILEPTPVKPEPEVKKSPPKVITRKPSKNTKPSTFSVPDVIATKQPTPEPTPPKEVKPNDAPTDMASYVKAQQAKRNAMEADAARQNAEAVAREVGPSQEKVRDDRIKSNLKVGTNGIFEITNLSGRHAAFAFKGWTNDYSSAKRESFEVEAGTGQDVRLVMIKKMISLIRRHYDGDFNWESQRLGREVVKSARPEDSAELEEFMMMEFFGTNYKNTPY</sequence>
<dbReference type="KEGG" id="meh:M301_1654"/>
<protein>
    <submittedName>
        <fullName evidence="3">Uncharacterized protein</fullName>
    </submittedName>
</protein>
<dbReference type="Proteomes" id="UP000000383">
    <property type="component" value="Chromosome"/>
</dbReference>
<evidence type="ECO:0000256" key="2">
    <source>
        <dbReference type="SAM" id="Phobius"/>
    </source>
</evidence>
<reference evidence="4" key="1">
    <citation type="submission" date="2010-05" db="EMBL/GenBank/DDBJ databases">
        <title>Complete sequence of Methylotenera sp. 301.</title>
        <authorList>
            <person name="Lucas S."/>
            <person name="Copeland A."/>
            <person name="Lapidus A."/>
            <person name="Cheng J.-F."/>
            <person name="Bruce D."/>
            <person name="Goodwin L."/>
            <person name="Pitluck S."/>
            <person name="Clum A."/>
            <person name="Land M."/>
            <person name="Hauser L."/>
            <person name="Kyrpides N."/>
            <person name="Ivanova N."/>
            <person name="Chistoservova L."/>
            <person name="Kalyuzhnaya M."/>
            <person name="Woyke T."/>
        </authorList>
    </citation>
    <scope>NUCLEOTIDE SEQUENCE [LARGE SCALE GENOMIC DNA]</scope>
    <source>
        <strain evidence="4">301</strain>
    </source>
</reference>
<dbReference type="RefSeq" id="WP_013148346.1">
    <property type="nucleotide sequence ID" value="NC_014207.1"/>
</dbReference>
<dbReference type="eggNOG" id="COG3827">
    <property type="taxonomic scope" value="Bacteria"/>
</dbReference>
<dbReference type="HOGENOM" id="CLU_077126_0_0_4"/>
<feature type="region of interest" description="Disordered" evidence="1">
    <location>
        <begin position="85"/>
        <end position="145"/>
    </location>
</feature>
<evidence type="ECO:0000313" key="4">
    <source>
        <dbReference type="Proteomes" id="UP000000383"/>
    </source>
</evidence>
<evidence type="ECO:0000256" key="1">
    <source>
        <dbReference type="SAM" id="MobiDB-lite"/>
    </source>
</evidence>
<dbReference type="STRING" id="666681.M301_1654"/>
<dbReference type="AlphaFoldDB" id="D7DIZ9"/>